<comment type="caution">
    <text evidence="1">The sequence shown here is derived from an EMBL/GenBank/DDBJ whole genome shotgun (WGS) entry which is preliminary data.</text>
</comment>
<name>A0ACB9BTH9_9ASTR</name>
<proteinExistence type="predicted"/>
<evidence type="ECO:0000313" key="1">
    <source>
        <dbReference type="EMBL" id="KAI3725356.1"/>
    </source>
</evidence>
<accession>A0ACB9BTH9</accession>
<keyword evidence="2" id="KW-1185">Reference proteome</keyword>
<dbReference type="Proteomes" id="UP001056120">
    <property type="component" value="Linkage Group LG22"/>
</dbReference>
<dbReference type="EMBL" id="CM042039">
    <property type="protein sequence ID" value="KAI3725356.1"/>
    <property type="molecule type" value="Genomic_DNA"/>
</dbReference>
<organism evidence="1 2">
    <name type="scientific">Smallanthus sonchifolius</name>
    <dbReference type="NCBI Taxonomy" id="185202"/>
    <lineage>
        <taxon>Eukaryota</taxon>
        <taxon>Viridiplantae</taxon>
        <taxon>Streptophyta</taxon>
        <taxon>Embryophyta</taxon>
        <taxon>Tracheophyta</taxon>
        <taxon>Spermatophyta</taxon>
        <taxon>Magnoliopsida</taxon>
        <taxon>eudicotyledons</taxon>
        <taxon>Gunneridae</taxon>
        <taxon>Pentapetalae</taxon>
        <taxon>asterids</taxon>
        <taxon>campanulids</taxon>
        <taxon>Asterales</taxon>
        <taxon>Asteraceae</taxon>
        <taxon>Asteroideae</taxon>
        <taxon>Heliantheae alliance</taxon>
        <taxon>Millerieae</taxon>
        <taxon>Smallanthus</taxon>
    </lineage>
</organism>
<protein>
    <submittedName>
        <fullName evidence="1">Uncharacterized protein</fullName>
    </submittedName>
</protein>
<sequence length="185" mass="21490">MEIYPRHCVTRPDFFRNPYIVVKPDSVLRPGKVFFIVPYHTVYRLFKSKGYSCNRQYTPDHHNEPVNKRTLENINVNNTTFFHEIVPVGNPRLKKPSNFVFKDGDEDSNAASGCFIARKKGGGLREVSKETSASRSGCLKPCLKKNRADKVARFQHGPRVRFMLPDEDYDDEKWDTDFSEIREMV</sequence>
<evidence type="ECO:0000313" key="2">
    <source>
        <dbReference type="Proteomes" id="UP001056120"/>
    </source>
</evidence>
<reference evidence="2" key="1">
    <citation type="journal article" date="2022" name="Mol. Ecol. Resour.">
        <title>The genomes of chicory, endive, great burdock and yacon provide insights into Asteraceae palaeo-polyploidization history and plant inulin production.</title>
        <authorList>
            <person name="Fan W."/>
            <person name="Wang S."/>
            <person name="Wang H."/>
            <person name="Wang A."/>
            <person name="Jiang F."/>
            <person name="Liu H."/>
            <person name="Zhao H."/>
            <person name="Xu D."/>
            <person name="Zhang Y."/>
        </authorList>
    </citation>
    <scope>NUCLEOTIDE SEQUENCE [LARGE SCALE GENOMIC DNA]</scope>
    <source>
        <strain evidence="2">cv. Yunnan</strain>
    </source>
</reference>
<gene>
    <name evidence="1" type="ORF">L1987_65142</name>
</gene>
<reference evidence="1 2" key="2">
    <citation type="journal article" date="2022" name="Mol. Ecol. Resour.">
        <title>The genomes of chicory, endive, great burdock and yacon provide insights into Asteraceae paleo-polyploidization history and plant inulin production.</title>
        <authorList>
            <person name="Fan W."/>
            <person name="Wang S."/>
            <person name="Wang H."/>
            <person name="Wang A."/>
            <person name="Jiang F."/>
            <person name="Liu H."/>
            <person name="Zhao H."/>
            <person name="Xu D."/>
            <person name="Zhang Y."/>
        </authorList>
    </citation>
    <scope>NUCLEOTIDE SEQUENCE [LARGE SCALE GENOMIC DNA]</scope>
    <source>
        <strain evidence="2">cv. Yunnan</strain>
        <tissue evidence="1">Leaves</tissue>
    </source>
</reference>